<dbReference type="AlphaFoldDB" id="A0A420Y5L5"/>
<dbReference type="OrthoDB" id="5197598at2759"/>
<comment type="subcellular location">
    <subcellularLocation>
        <location evidence="8">Cell membrane</location>
        <topology evidence="8">Multi-pass membrane protein</topology>
    </subcellularLocation>
    <subcellularLocation>
        <location evidence="1">Endomembrane system</location>
        <topology evidence="1">Multi-pass membrane protein</topology>
    </subcellularLocation>
</comment>
<sequence>MARLTLQRPAFLPVLHRPSYLQAIPAPSIRIISLLILVNLIVWIAAAIVLHYNPTLIGAAALSYALGLRHALDADHISAIDLMTRRLIASGQKPVTVGTFFSLGHSTIVIITCIVVAATSGALRDRFDDFTRVGNIIGTAVSAAFLLALSAGNGWVLYRLIGRLRAVLEQQRRRALLAEGEEEEEVDAVTAAGPLEGVGFMSRVFKKLFVIVDRPWKMYPLGVMFGLGFDTSSEIAILGIASIQGAAGTSLWVILIFPALFTAGMCLVDTSDGALMMALYTSKVFARDQVAILYYSAVLTGITVFVSAFIGIIQVLSLAQNVAEPEGSFWDGVSVIGDHFDIIGGSICGLFVVVGVGSVLVYRPWRRRMDRRLAARPLAVESIDDIEVRVPDDVEPAGSAGPLPSKSAVEVTAGPSTKPVDE</sequence>
<evidence type="ECO:0000256" key="8">
    <source>
        <dbReference type="RuleBase" id="RU362101"/>
    </source>
</evidence>
<dbReference type="Pfam" id="PF03824">
    <property type="entry name" value="NicO"/>
    <property type="match status" value="1"/>
</dbReference>
<organism evidence="10 11">
    <name type="scientific">Coniochaeta pulveracea</name>
    <dbReference type="NCBI Taxonomy" id="177199"/>
    <lineage>
        <taxon>Eukaryota</taxon>
        <taxon>Fungi</taxon>
        <taxon>Dikarya</taxon>
        <taxon>Ascomycota</taxon>
        <taxon>Pezizomycotina</taxon>
        <taxon>Sordariomycetes</taxon>
        <taxon>Sordariomycetidae</taxon>
        <taxon>Coniochaetales</taxon>
        <taxon>Coniochaetaceae</taxon>
        <taxon>Coniochaeta</taxon>
    </lineage>
</organism>
<feature type="region of interest" description="Disordered" evidence="9">
    <location>
        <begin position="392"/>
        <end position="422"/>
    </location>
</feature>
<evidence type="ECO:0000313" key="10">
    <source>
        <dbReference type="EMBL" id="RKU43172.1"/>
    </source>
</evidence>
<dbReference type="GO" id="GO:0005886">
    <property type="term" value="C:plasma membrane"/>
    <property type="evidence" value="ECO:0007669"/>
    <property type="project" value="UniProtKB-SubCell"/>
</dbReference>
<comment type="similarity">
    <text evidence="2 8">Belongs to the NiCoT transporter (TC 2.A.52) family.</text>
</comment>
<keyword evidence="11" id="KW-1185">Reference proteome</keyword>
<keyword evidence="7 8" id="KW-0472">Membrane</keyword>
<feature type="transmembrane region" description="Helical" evidence="8">
    <location>
        <begin position="95"/>
        <end position="117"/>
    </location>
</feature>
<gene>
    <name evidence="10" type="ORF">DL546_004245</name>
</gene>
<evidence type="ECO:0000256" key="1">
    <source>
        <dbReference type="ARBA" id="ARBA00004127"/>
    </source>
</evidence>
<evidence type="ECO:0000256" key="5">
    <source>
        <dbReference type="ARBA" id="ARBA00022692"/>
    </source>
</evidence>
<keyword evidence="3 8" id="KW-0813">Transport</keyword>
<dbReference type="PANTHER" id="PTHR31611:SF0">
    <property type="entry name" value="HIGH-AFFINITY NICKEL TRANSPORT PROTEIN NIC1"/>
    <property type="match status" value="1"/>
</dbReference>
<keyword evidence="6 8" id="KW-1133">Transmembrane helix</keyword>
<evidence type="ECO:0000256" key="2">
    <source>
        <dbReference type="ARBA" id="ARBA00010892"/>
    </source>
</evidence>
<dbReference type="GO" id="GO:0015099">
    <property type="term" value="F:nickel cation transmembrane transporter activity"/>
    <property type="evidence" value="ECO:0007669"/>
    <property type="project" value="UniProtKB-UniRule"/>
</dbReference>
<keyword evidence="5 8" id="KW-0812">Transmembrane</keyword>
<reference evidence="10 11" key="1">
    <citation type="submission" date="2018-08" db="EMBL/GenBank/DDBJ databases">
        <title>Draft genome of the lignicolous fungus Coniochaeta pulveracea.</title>
        <authorList>
            <person name="Borstlap C.J."/>
            <person name="De Witt R.N."/>
            <person name="Botha A."/>
            <person name="Volschenk H."/>
        </authorList>
    </citation>
    <scope>NUCLEOTIDE SEQUENCE [LARGE SCALE GENOMIC DNA]</scope>
    <source>
        <strain evidence="10 11">CAB683</strain>
    </source>
</reference>
<evidence type="ECO:0000256" key="3">
    <source>
        <dbReference type="ARBA" id="ARBA00022448"/>
    </source>
</evidence>
<keyword evidence="4" id="KW-0533">Nickel</keyword>
<comment type="caution">
    <text evidence="10">The sequence shown here is derived from an EMBL/GenBank/DDBJ whole genome shotgun (WGS) entry which is preliminary data.</text>
</comment>
<dbReference type="EMBL" id="QVQW01000046">
    <property type="protein sequence ID" value="RKU43172.1"/>
    <property type="molecule type" value="Genomic_DNA"/>
</dbReference>
<dbReference type="InterPro" id="IPR011541">
    <property type="entry name" value="Ni/Co_transpt_high_affinity"/>
</dbReference>
<feature type="transmembrane region" description="Helical" evidence="8">
    <location>
        <begin position="292"/>
        <end position="319"/>
    </location>
</feature>
<evidence type="ECO:0000256" key="4">
    <source>
        <dbReference type="ARBA" id="ARBA00022596"/>
    </source>
</evidence>
<dbReference type="InterPro" id="IPR004688">
    <property type="entry name" value="Ni/Co_transpt"/>
</dbReference>
<feature type="transmembrane region" description="Helical" evidence="8">
    <location>
        <begin position="137"/>
        <end position="158"/>
    </location>
</feature>
<dbReference type="GO" id="GO:0012505">
    <property type="term" value="C:endomembrane system"/>
    <property type="evidence" value="ECO:0007669"/>
    <property type="project" value="UniProtKB-SubCell"/>
</dbReference>
<proteinExistence type="inferred from homology"/>
<feature type="transmembrane region" description="Helical" evidence="8">
    <location>
        <begin position="339"/>
        <end position="362"/>
    </location>
</feature>
<evidence type="ECO:0000313" key="11">
    <source>
        <dbReference type="Proteomes" id="UP000275385"/>
    </source>
</evidence>
<protein>
    <recommendedName>
        <fullName evidence="8">Nickel/cobalt efflux system</fullName>
    </recommendedName>
</protein>
<evidence type="ECO:0000256" key="9">
    <source>
        <dbReference type="SAM" id="MobiDB-lite"/>
    </source>
</evidence>
<evidence type="ECO:0000256" key="7">
    <source>
        <dbReference type="ARBA" id="ARBA00023136"/>
    </source>
</evidence>
<name>A0A420Y5L5_9PEZI</name>
<feature type="transmembrane region" description="Helical" evidence="8">
    <location>
        <begin position="31"/>
        <end position="50"/>
    </location>
</feature>
<dbReference type="Proteomes" id="UP000275385">
    <property type="component" value="Unassembled WGS sequence"/>
</dbReference>
<feature type="transmembrane region" description="Helical" evidence="8">
    <location>
        <begin position="221"/>
        <end position="243"/>
    </location>
</feature>
<dbReference type="STRING" id="177199.A0A420Y5L5"/>
<dbReference type="PANTHER" id="PTHR31611">
    <property type="entry name" value="HIGH-AFFINITY NICKEL TRANSPORT PROTEIN NIC1"/>
    <property type="match status" value="1"/>
</dbReference>
<evidence type="ECO:0000256" key="6">
    <source>
        <dbReference type="ARBA" id="ARBA00022989"/>
    </source>
</evidence>
<accession>A0A420Y5L5</accession>
<feature type="transmembrane region" description="Helical" evidence="8">
    <location>
        <begin position="249"/>
        <end position="271"/>
    </location>
</feature>